<sequence length="221" mass="22908">MISARGLTRTYGSTATPVHALDDVSLDVAPGELVAVVGRSGSGKTTLLNLLGGLDRPDAGTVRVAGTEVTALDDEGLSTLRRDTVSYIFQTFGLLSALTAAENVGVPLRLRRTPAAQREERVALLLDLVGLGAHALQRPDELSGGQQQRVAIARALAGSPRVLLADEPTGQLDTETGLGVMALLRAVVESEGVTAVVATHDAVLMSLADRVLAISDGRIDG</sequence>
<gene>
    <name evidence="5" type="ORF">F4692_003754</name>
</gene>
<dbReference type="InterPro" id="IPR027417">
    <property type="entry name" value="P-loop_NTPase"/>
</dbReference>
<dbReference type="Proteomes" id="UP000549911">
    <property type="component" value="Unassembled WGS sequence"/>
</dbReference>
<dbReference type="PROSITE" id="PS00211">
    <property type="entry name" value="ABC_TRANSPORTER_1"/>
    <property type="match status" value="1"/>
</dbReference>
<dbReference type="AlphaFoldDB" id="A0A7Y9H796"/>
<dbReference type="GO" id="GO:0022857">
    <property type="term" value="F:transmembrane transporter activity"/>
    <property type="evidence" value="ECO:0007669"/>
    <property type="project" value="TreeGrafter"/>
</dbReference>
<evidence type="ECO:0000256" key="3">
    <source>
        <dbReference type="ARBA" id="ARBA00022840"/>
    </source>
</evidence>
<dbReference type="SUPFAM" id="SSF52540">
    <property type="entry name" value="P-loop containing nucleoside triphosphate hydrolases"/>
    <property type="match status" value="1"/>
</dbReference>
<keyword evidence="3 5" id="KW-0067">ATP-binding</keyword>
<dbReference type="PANTHER" id="PTHR24220">
    <property type="entry name" value="IMPORT ATP-BINDING PROTEIN"/>
    <property type="match status" value="1"/>
</dbReference>
<dbReference type="InterPro" id="IPR015854">
    <property type="entry name" value="ABC_transpr_LolD-like"/>
</dbReference>
<dbReference type="Pfam" id="PF00005">
    <property type="entry name" value="ABC_tran"/>
    <property type="match status" value="1"/>
</dbReference>
<dbReference type="PROSITE" id="PS50893">
    <property type="entry name" value="ABC_TRANSPORTER_2"/>
    <property type="match status" value="1"/>
</dbReference>
<accession>A0A7Y9H796</accession>
<dbReference type="GO" id="GO:0005524">
    <property type="term" value="F:ATP binding"/>
    <property type="evidence" value="ECO:0007669"/>
    <property type="project" value="UniProtKB-KW"/>
</dbReference>
<organism evidence="5 6">
    <name type="scientific">Nocardioides cavernae</name>
    <dbReference type="NCBI Taxonomy" id="1921566"/>
    <lineage>
        <taxon>Bacteria</taxon>
        <taxon>Bacillati</taxon>
        <taxon>Actinomycetota</taxon>
        <taxon>Actinomycetes</taxon>
        <taxon>Propionibacteriales</taxon>
        <taxon>Nocardioidaceae</taxon>
        <taxon>Nocardioides</taxon>
    </lineage>
</organism>
<dbReference type="CDD" id="cd03255">
    <property type="entry name" value="ABC_MJ0796_LolCDE_FtsE"/>
    <property type="match status" value="1"/>
</dbReference>
<evidence type="ECO:0000256" key="1">
    <source>
        <dbReference type="ARBA" id="ARBA00022448"/>
    </source>
</evidence>
<dbReference type="Gene3D" id="3.40.50.300">
    <property type="entry name" value="P-loop containing nucleotide triphosphate hydrolases"/>
    <property type="match status" value="1"/>
</dbReference>
<dbReference type="GO" id="GO:0016887">
    <property type="term" value="F:ATP hydrolysis activity"/>
    <property type="evidence" value="ECO:0007669"/>
    <property type="project" value="InterPro"/>
</dbReference>
<name>A0A7Y9H796_9ACTN</name>
<dbReference type="InterPro" id="IPR003593">
    <property type="entry name" value="AAA+_ATPase"/>
</dbReference>
<dbReference type="InterPro" id="IPR017911">
    <property type="entry name" value="MacB-like_ATP-bd"/>
</dbReference>
<dbReference type="FunFam" id="3.40.50.300:FF:000032">
    <property type="entry name" value="Export ABC transporter ATP-binding protein"/>
    <property type="match status" value="1"/>
</dbReference>
<keyword evidence="1" id="KW-0813">Transport</keyword>
<dbReference type="EMBL" id="JACCBW010000005">
    <property type="protein sequence ID" value="NYE38604.1"/>
    <property type="molecule type" value="Genomic_DNA"/>
</dbReference>
<evidence type="ECO:0000313" key="5">
    <source>
        <dbReference type="EMBL" id="NYE38604.1"/>
    </source>
</evidence>
<reference evidence="5 6" key="1">
    <citation type="submission" date="2020-07" db="EMBL/GenBank/DDBJ databases">
        <authorList>
            <person name="Partida-Martinez L."/>
            <person name="Huntemann M."/>
            <person name="Clum A."/>
            <person name="Wang J."/>
            <person name="Palaniappan K."/>
            <person name="Ritter S."/>
            <person name="Chen I.-M."/>
            <person name="Stamatis D."/>
            <person name="Reddy T."/>
            <person name="O'Malley R."/>
            <person name="Daum C."/>
            <person name="Shapiro N."/>
            <person name="Ivanova N."/>
            <person name="Kyrpides N."/>
            <person name="Woyke T."/>
        </authorList>
    </citation>
    <scope>NUCLEOTIDE SEQUENCE [LARGE SCALE GENOMIC DNA]</scope>
    <source>
        <strain evidence="5 6">AT2.17</strain>
    </source>
</reference>
<proteinExistence type="predicted"/>
<dbReference type="GO" id="GO:0098796">
    <property type="term" value="C:membrane protein complex"/>
    <property type="evidence" value="ECO:0007669"/>
    <property type="project" value="UniProtKB-ARBA"/>
</dbReference>
<feature type="domain" description="ABC transporter" evidence="4">
    <location>
        <begin position="2"/>
        <end position="221"/>
    </location>
</feature>
<dbReference type="SMART" id="SM00382">
    <property type="entry name" value="AAA"/>
    <property type="match status" value="1"/>
</dbReference>
<protein>
    <submittedName>
        <fullName evidence="5">Putative ABC transport system ATP-binding protein</fullName>
    </submittedName>
</protein>
<keyword evidence="2" id="KW-0547">Nucleotide-binding</keyword>
<evidence type="ECO:0000313" key="6">
    <source>
        <dbReference type="Proteomes" id="UP000549911"/>
    </source>
</evidence>
<dbReference type="InterPro" id="IPR003439">
    <property type="entry name" value="ABC_transporter-like_ATP-bd"/>
</dbReference>
<keyword evidence="6" id="KW-1185">Reference proteome</keyword>
<dbReference type="PANTHER" id="PTHR24220:SF685">
    <property type="entry name" value="ABC TRANSPORTER RELATED"/>
    <property type="match status" value="1"/>
</dbReference>
<dbReference type="InterPro" id="IPR017871">
    <property type="entry name" value="ABC_transporter-like_CS"/>
</dbReference>
<reference evidence="5 6" key="2">
    <citation type="submission" date="2020-08" db="EMBL/GenBank/DDBJ databases">
        <title>The Agave Microbiome: Exploring the role of microbial communities in plant adaptations to desert environments.</title>
        <authorList>
            <person name="Partida-Martinez L.P."/>
        </authorList>
    </citation>
    <scope>NUCLEOTIDE SEQUENCE [LARGE SCALE GENOMIC DNA]</scope>
    <source>
        <strain evidence="5 6">AT2.17</strain>
    </source>
</reference>
<evidence type="ECO:0000256" key="2">
    <source>
        <dbReference type="ARBA" id="ARBA00022741"/>
    </source>
</evidence>
<evidence type="ECO:0000259" key="4">
    <source>
        <dbReference type="PROSITE" id="PS50893"/>
    </source>
</evidence>
<dbReference type="RefSeq" id="WP_179621242.1">
    <property type="nucleotide sequence ID" value="NZ_JACCBW010000005.1"/>
</dbReference>
<dbReference type="GO" id="GO:0005886">
    <property type="term" value="C:plasma membrane"/>
    <property type="evidence" value="ECO:0007669"/>
    <property type="project" value="TreeGrafter"/>
</dbReference>
<comment type="caution">
    <text evidence="5">The sequence shown here is derived from an EMBL/GenBank/DDBJ whole genome shotgun (WGS) entry which is preliminary data.</text>
</comment>